<dbReference type="CDD" id="cd00293">
    <property type="entry name" value="USP-like"/>
    <property type="match status" value="1"/>
</dbReference>
<reference evidence="3" key="1">
    <citation type="submission" date="2017-09" db="EMBL/GenBank/DDBJ databases">
        <authorList>
            <person name="Varghese N."/>
            <person name="Submissions S."/>
        </authorList>
    </citation>
    <scope>NUCLEOTIDE SEQUENCE [LARGE SCALE GENOMIC DNA]</scope>
    <source>
        <strain evidence="3">DSM 29961</strain>
    </source>
</reference>
<organism evidence="2 3">
    <name type="scientific">Spirosoma fluviale</name>
    <dbReference type="NCBI Taxonomy" id="1597977"/>
    <lineage>
        <taxon>Bacteria</taxon>
        <taxon>Pseudomonadati</taxon>
        <taxon>Bacteroidota</taxon>
        <taxon>Cytophagia</taxon>
        <taxon>Cytophagales</taxon>
        <taxon>Cytophagaceae</taxon>
        <taxon>Spirosoma</taxon>
    </lineage>
</organism>
<evidence type="ECO:0000313" key="3">
    <source>
        <dbReference type="Proteomes" id="UP000219452"/>
    </source>
</evidence>
<dbReference type="Gene3D" id="3.40.50.12370">
    <property type="match status" value="1"/>
</dbReference>
<dbReference type="RefSeq" id="WP_097128099.1">
    <property type="nucleotide sequence ID" value="NZ_OCNH01000003.1"/>
</dbReference>
<dbReference type="OrthoDB" id="1522603at2"/>
<sequence>MIKILILTDFSEASRQAFTFARSFFKDTVVDFHLLSVFPPEDDGFYGLKHNNKSAEQATTDQLQVIVDQLHQQATTDRHTFRASAQSGHPLDAVERAVATEDYDYVVIGPQTNGINELFGNNAIALVHRLKANILIVPADDLTETSACRFVLAIDFANLKNASLLEPLKELMTLKNASLELLTIDTPDKDVIPPEQEAHIRHFLDPIRPTIARLSADSAKEGIDAYLVDHQVDLLITIPRRTELASLSAGHSISTSRLQAYTPAVPLLTLYDDGSDDLPHLLLDELSNSNYTR</sequence>
<evidence type="ECO:0000259" key="1">
    <source>
        <dbReference type="Pfam" id="PF00582"/>
    </source>
</evidence>
<evidence type="ECO:0000313" key="2">
    <source>
        <dbReference type="EMBL" id="SOD92895.1"/>
    </source>
</evidence>
<dbReference type="Proteomes" id="UP000219452">
    <property type="component" value="Unassembled WGS sequence"/>
</dbReference>
<dbReference type="AlphaFoldDB" id="A0A286GBI7"/>
<protein>
    <submittedName>
        <fullName evidence="2">Nucleotide-binding universal stress protein, UspA family</fullName>
    </submittedName>
</protein>
<dbReference type="InterPro" id="IPR006016">
    <property type="entry name" value="UspA"/>
</dbReference>
<feature type="domain" description="UspA" evidence="1">
    <location>
        <begin position="3"/>
        <end position="138"/>
    </location>
</feature>
<dbReference type="SUPFAM" id="SSF52402">
    <property type="entry name" value="Adenine nucleotide alpha hydrolases-like"/>
    <property type="match status" value="1"/>
</dbReference>
<keyword evidence="3" id="KW-1185">Reference proteome</keyword>
<dbReference type="Pfam" id="PF00582">
    <property type="entry name" value="Usp"/>
    <property type="match status" value="1"/>
</dbReference>
<dbReference type="EMBL" id="OCNH01000003">
    <property type="protein sequence ID" value="SOD92895.1"/>
    <property type="molecule type" value="Genomic_DNA"/>
</dbReference>
<gene>
    <name evidence="2" type="ORF">SAMN06269250_4247</name>
</gene>
<name>A0A286GBI7_9BACT</name>
<accession>A0A286GBI7</accession>
<proteinExistence type="predicted"/>